<keyword evidence="5" id="KW-1185">Reference proteome</keyword>
<dbReference type="Proteomes" id="UP000054805">
    <property type="component" value="Unassembled WGS sequence"/>
</dbReference>
<evidence type="ECO:0000313" key="3">
    <source>
        <dbReference type="EMBL" id="KRZ44805.1"/>
    </source>
</evidence>
<dbReference type="AlphaFoldDB" id="A0A0V1EU64"/>
<evidence type="ECO:0000313" key="2">
    <source>
        <dbReference type="EMBL" id="KRZ31912.1"/>
    </source>
</evidence>
<evidence type="ECO:0000313" key="5">
    <source>
        <dbReference type="Proteomes" id="UP000054805"/>
    </source>
</evidence>
<dbReference type="EMBL" id="JYDV01000005">
    <property type="protein sequence ID" value="KRZ44805.1"/>
    <property type="molecule type" value="Genomic_DNA"/>
</dbReference>
<comment type="caution">
    <text evidence="1">The sequence shown here is derived from an EMBL/GenBank/DDBJ whole genome shotgun (WGS) entry which is preliminary data.</text>
</comment>
<protein>
    <submittedName>
        <fullName evidence="1">Uncharacterized protein</fullName>
    </submittedName>
</protein>
<organism evidence="1 4">
    <name type="scientific">Trichinella pseudospiralis</name>
    <name type="common">Parasitic roundworm</name>
    <dbReference type="NCBI Taxonomy" id="6337"/>
    <lineage>
        <taxon>Eukaryota</taxon>
        <taxon>Metazoa</taxon>
        <taxon>Ecdysozoa</taxon>
        <taxon>Nematoda</taxon>
        <taxon>Enoplea</taxon>
        <taxon>Dorylaimia</taxon>
        <taxon>Trichinellida</taxon>
        <taxon>Trichinellidae</taxon>
        <taxon>Trichinella</taxon>
    </lineage>
</organism>
<accession>A0A0V1EU64</accession>
<dbReference type="EMBL" id="JYDR01000007">
    <property type="protein sequence ID" value="KRY77326.1"/>
    <property type="molecule type" value="Genomic_DNA"/>
</dbReference>
<dbReference type="Proteomes" id="UP000054632">
    <property type="component" value="Unassembled WGS sequence"/>
</dbReference>
<sequence>MTPILHFYYKFKLRMIYLKCLSDEEQTEDKATIVQALGMIKGKMNNKKEYINAMCLPWNERLHADSGHCPL</sequence>
<evidence type="ECO:0000313" key="1">
    <source>
        <dbReference type="EMBL" id="KRY77326.1"/>
    </source>
</evidence>
<reference evidence="4 5" key="1">
    <citation type="submission" date="2015-01" db="EMBL/GenBank/DDBJ databases">
        <title>Evolution of Trichinella species and genotypes.</title>
        <authorList>
            <person name="Korhonen P.K."/>
            <person name="Edoardo P."/>
            <person name="Giuseppe L.R."/>
            <person name="Gasser R.B."/>
        </authorList>
    </citation>
    <scope>NUCLEOTIDE SEQUENCE [LARGE SCALE GENOMIC DNA]</scope>
    <source>
        <strain evidence="1">ISS13</strain>
        <strain evidence="3">ISS176</strain>
        <strain evidence="2">ISS588</strain>
    </source>
</reference>
<dbReference type="EMBL" id="JYDS01000020">
    <property type="protein sequence ID" value="KRZ31912.1"/>
    <property type="molecule type" value="Genomic_DNA"/>
</dbReference>
<proteinExistence type="predicted"/>
<evidence type="ECO:0000313" key="4">
    <source>
        <dbReference type="Proteomes" id="UP000054632"/>
    </source>
</evidence>
<gene>
    <name evidence="1" type="ORF">T4A_11797</name>
    <name evidence="2" type="ORF">T4B_10050</name>
    <name evidence="3" type="ORF">T4C_2139</name>
</gene>
<name>A0A0V1EU64_TRIPS</name>
<dbReference type="Proteomes" id="UP000054826">
    <property type="component" value="Unassembled WGS sequence"/>
</dbReference>